<organism>
    <name type="scientific">Ixodes scapularis</name>
    <name type="common">Black-legged tick</name>
    <name type="synonym">Deer tick</name>
    <dbReference type="NCBI Taxonomy" id="6945"/>
    <lineage>
        <taxon>Eukaryota</taxon>
        <taxon>Metazoa</taxon>
        <taxon>Ecdysozoa</taxon>
        <taxon>Arthropoda</taxon>
        <taxon>Chelicerata</taxon>
        <taxon>Arachnida</taxon>
        <taxon>Acari</taxon>
        <taxon>Parasitiformes</taxon>
        <taxon>Ixodida</taxon>
        <taxon>Ixodoidea</taxon>
        <taxon>Ixodidae</taxon>
        <taxon>Ixodinae</taxon>
        <taxon>Ixodes</taxon>
    </lineage>
</organism>
<evidence type="ECO:0000313" key="4">
    <source>
        <dbReference type="Proteomes" id="UP000001555"/>
    </source>
</evidence>
<accession>B7PJ09</accession>
<dbReference type="Proteomes" id="UP000001555">
    <property type="component" value="Unassembled WGS sequence"/>
</dbReference>
<dbReference type="VEuPathDB" id="VectorBase:ISCW003824"/>
<name>B7PJ09_IXOSC</name>
<protein>
    <submittedName>
        <fullName evidence="2 3">Uncharacterized protein</fullName>
    </submittedName>
</protein>
<sequence length="87" mass="8786">MSAMADDESVSETTVLLPRSQTPQPQAVATPRSGGDYDGTRRAPGSTATSAASTPVIRSLDSADGGTQGGRDDDATEALYDSPGDAV</sequence>
<dbReference type="VEuPathDB" id="VectorBase:ISCI003824"/>
<dbReference type="AlphaFoldDB" id="B7PJ09"/>
<dbReference type="EMBL" id="ABJB010617553">
    <property type="status" value="NOT_ANNOTATED_CDS"/>
    <property type="molecule type" value="Genomic_DNA"/>
</dbReference>
<keyword evidence="4" id="KW-1185">Reference proteome</keyword>
<dbReference type="PaxDb" id="6945-B7PJ09"/>
<reference evidence="3" key="2">
    <citation type="submission" date="2020-05" db="UniProtKB">
        <authorList>
            <consortium name="EnsemblMetazoa"/>
        </authorList>
    </citation>
    <scope>IDENTIFICATION</scope>
    <source>
        <strain evidence="3">wikel</strain>
    </source>
</reference>
<dbReference type="HOGENOM" id="CLU_2485840_0_0_1"/>
<dbReference type="EMBL" id="DS722875">
    <property type="protein sequence ID" value="EEC06581.1"/>
    <property type="molecule type" value="Genomic_DNA"/>
</dbReference>
<feature type="compositionally biased region" description="Acidic residues" evidence="1">
    <location>
        <begin position="1"/>
        <end position="10"/>
    </location>
</feature>
<evidence type="ECO:0000313" key="2">
    <source>
        <dbReference type="EMBL" id="EEC06581.1"/>
    </source>
</evidence>
<proteinExistence type="predicted"/>
<reference evidence="2 4" key="1">
    <citation type="submission" date="2008-03" db="EMBL/GenBank/DDBJ databases">
        <title>Annotation of Ixodes scapularis.</title>
        <authorList>
            <consortium name="Ixodes scapularis Genome Project Consortium"/>
            <person name="Caler E."/>
            <person name="Hannick L.I."/>
            <person name="Bidwell S."/>
            <person name="Joardar V."/>
            <person name="Thiagarajan M."/>
            <person name="Amedeo P."/>
            <person name="Galinsky K.J."/>
            <person name="Schobel S."/>
            <person name="Inman J."/>
            <person name="Hostetler J."/>
            <person name="Miller J."/>
            <person name="Hammond M."/>
            <person name="Megy K."/>
            <person name="Lawson D."/>
            <person name="Kodira C."/>
            <person name="Sutton G."/>
            <person name="Meyer J."/>
            <person name="Hill C.A."/>
            <person name="Birren B."/>
            <person name="Nene V."/>
            <person name="Collins F."/>
            <person name="Alarcon-Chaidez F."/>
            <person name="Wikel S."/>
            <person name="Strausberg R."/>
        </authorList>
    </citation>
    <scope>NUCLEOTIDE SEQUENCE [LARGE SCALE GENOMIC DNA]</scope>
    <source>
        <strain evidence="4">Wikel</strain>
        <strain evidence="2">Wikel colony</strain>
    </source>
</reference>
<dbReference type="EMBL" id="ABJB011106613">
    <property type="status" value="NOT_ANNOTATED_CDS"/>
    <property type="molecule type" value="Genomic_DNA"/>
</dbReference>
<evidence type="ECO:0000256" key="1">
    <source>
        <dbReference type="SAM" id="MobiDB-lite"/>
    </source>
</evidence>
<feature type="compositionally biased region" description="Polar residues" evidence="1">
    <location>
        <begin position="11"/>
        <end position="27"/>
    </location>
</feature>
<dbReference type="InParanoid" id="B7PJ09"/>
<evidence type="ECO:0000313" key="3">
    <source>
        <dbReference type="EnsemblMetazoa" id="ISCW003824-PA"/>
    </source>
</evidence>
<feature type="region of interest" description="Disordered" evidence="1">
    <location>
        <begin position="1"/>
        <end position="87"/>
    </location>
</feature>
<gene>
    <name evidence="2" type="ORF">IscW_ISCW003824</name>
</gene>
<dbReference type="EnsemblMetazoa" id="ISCW003824-RA">
    <property type="protein sequence ID" value="ISCW003824-PA"/>
    <property type="gene ID" value="ISCW003824"/>
</dbReference>